<evidence type="ECO:0000313" key="4">
    <source>
        <dbReference type="Proteomes" id="UP001501446"/>
    </source>
</evidence>
<feature type="transmembrane region" description="Helical" evidence="2">
    <location>
        <begin position="52"/>
        <end position="74"/>
    </location>
</feature>
<evidence type="ECO:0008006" key="5">
    <source>
        <dbReference type="Google" id="ProtNLM"/>
    </source>
</evidence>
<dbReference type="EMBL" id="BAABLN010000069">
    <property type="protein sequence ID" value="GAA4707354.1"/>
    <property type="molecule type" value="Genomic_DNA"/>
</dbReference>
<feature type="transmembrane region" description="Helical" evidence="2">
    <location>
        <begin position="147"/>
        <end position="171"/>
    </location>
</feature>
<comment type="caution">
    <text evidence="3">The sequence shown here is derived from an EMBL/GenBank/DDBJ whole genome shotgun (WGS) entry which is preliminary data.</text>
</comment>
<dbReference type="Pfam" id="PF03806">
    <property type="entry name" value="ABG_transport"/>
    <property type="match status" value="1"/>
</dbReference>
<dbReference type="Proteomes" id="UP001501446">
    <property type="component" value="Unassembled WGS sequence"/>
</dbReference>
<name>A0ABP8XG02_9MICC</name>
<keyword evidence="2" id="KW-0472">Membrane</keyword>
<proteinExistence type="predicted"/>
<keyword evidence="2" id="KW-1133">Transmembrane helix</keyword>
<evidence type="ECO:0000256" key="2">
    <source>
        <dbReference type="SAM" id="Phobius"/>
    </source>
</evidence>
<reference evidence="4" key="1">
    <citation type="journal article" date="2019" name="Int. J. Syst. Evol. Microbiol.">
        <title>The Global Catalogue of Microorganisms (GCM) 10K type strain sequencing project: providing services to taxonomists for standard genome sequencing and annotation.</title>
        <authorList>
            <consortium name="The Broad Institute Genomics Platform"/>
            <consortium name="The Broad Institute Genome Sequencing Center for Infectious Disease"/>
            <person name="Wu L."/>
            <person name="Ma J."/>
        </authorList>
    </citation>
    <scope>NUCLEOTIDE SEQUENCE [LARGE SCALE GENOMIC DNA]</scope>
    <source>
        <strain evidence="4">JCM 18958</strain>
    </source>
</reference>
<dbReference type="PANTHER" id="PTHR30282:SF0">
    <property type="entry name" value="P-AMINOBENZOYL-GLUTAMATE TRANSPORT PROTEIN"/>
    <property type="match status" value="1"/>
</dbReference>
<keyword evidence="4" id="KW-1185">Reference proteome</keyword>
<dbReference type="InterPro" id="IPR004697">
    <property type="entry name" value="AbgT"/>
</dbReference>
<organism evidence="3 4">
    <name type="scientific">Kocuria gwangalliensis</name>
    <dbReference type="NCBI Taxonomy" id="501592"/>
    <lineage>
        <taxon>Bacteria</taxon>
        <taxon>Bacillati</taxon>
        <taxon>Actinomycetota</taxon>
        <taxon>Actinomycetes</taxon>
        <taxon>Micrococcales</taxon>
        <taxon>Micrococcaceae</taxon>
        <taxon>Kocuria</taxon>
    </lineage>
</organism>
<feature type="compositionally biased region" description="Low complexity" evidence="1">
    <location>
        <begin position="1"/>
        <end position="21"/>
    </location>
</feature>
<keyword evidence="2" id="KW-0812">Transmembrane</keyword>
<evidence type="ECO:0000313" key="3">
    <source>
        <dbReference type="EMBL" id="GAA4707354.1"/>
    </source>
</evidence>
<gene>
    <name evidence="3" type="ORF">GCM10025781_27530</name>
</gene>
<feature type="region of interest" description="Disordered" evidence="1">
    <location>
        <begin position="1"/>
        <end position="30"/>
    </location>
</feature>
<sequence>MTETEAASTASKTNGSSSSAADGTAEQPQKNGPMIRALSVVEVLGNKLPDPFWLFVILAGAVVALSAVLSGVGITAVNPADGEEVAVQNLLTPEGAQRMVGEAVENFATFPPLGVVITVLLGVAVAERTGLINTAVKLVVSRVSAGWLTFVLALAGVTGSVASDAIVVVLIPLGAAAFKAAGRSAVLGAVIAFVAAREPDRPVAGRYHAVRGAARGSRVHGLAHCQLLLLGGVRRGVGTDHHCGFRTRAGQVGQAFRNVRARRERSQ</sequence>
<feature type="transmembrane region" description="Helical" evidence="2">
    <location>
        <begin position="107"/>
        <end position="126"/>
    </location>
</feature>
<accession>A0ABP8XG02</accession>
<protein>
    <recommendedName>
        <fullName evidence="5">AbgT family transporter</fullName>
    </recommendedName>
</protein>
<evidence type="ECO:0000256" key="1">
    <source>
        <dbReference type="SAM" id="MobiDB-lite"/>
    </source>
</evidence>
<dbReference type="PANTHER" id="PTHR30282">
    <property type="entry name" value="P-AMINOBENZOYL GLUTAMATE TRANSPORTER"/>
    <property type="match status" value="1"/>
</dbReference>